<dbReference type="CDD" id="cd06581">
    <property type="entry name" value="TM_PBP1_LivM_like"/>
    <property type="match status" value="1"/>
</dbReference>
<keyword evidence="4 6" id="KW-1133">Transmembrane helix</keyword>
<reference evidence="7 8" key="1">
    <citation type="submission" date="2019-11" db="EMBL/GenBank/DDBJ databases">
        <title>Genome sequence of Moorella glycerini DSM11254.</title>
        <authorList>
            <person name="Poehlein A."/>
            <person name="Boeer T."/>
            <person name="Daniel R."/>
        </authorList>
    </citation>
    <scope>NUCLEOTIDE SEQUENCE [LARGE SCALE GENOMIC DNA]</scope>
    <source>
        <strain evidence="7 8">DSM 11254</strain>
    </source>
</reference>
<dbReference type="GO" id="GO:0015658">
    <property type="term" value="F:branched-chain amino acid transmembrane transporter activity"/>
    <property type="evidence" value="ECO:0007669"/>
    <property type="project" value="InterPro"/>
</dbReference>
<dbReference type="InterPro" id="IPR001851">
    <property type="entry name" value="ABC_transp_permease"/>
</dbReference>
<dbReference type="EMBL" id="CP046244">
    <property type="protein sequence ID" value="QGP91862.1"/>
    <property type="molecule type" value="Genomic_DNA"/>
</dbReference>
<feature type="transmembrane region" description="Helical" evidence="6">
    <location>
        <begin position="245"/>
        <end position="265"/>
    </location>
</feature>
<evidence type="ECO:0000256" key="2">
    <source>
        <dbReference type="ARBA" id="ARBA00022475"/>
    </source>
</evidence>
<keyword evidence="3 6" id="KW-0812">Transmembrane</keyword>
<dbReference type="Pfam" id="PF02653">
    <property type="entry name" value="BPD_transp_2"/>
    <property type="match status" value="1"/>
</dbReference>
<name>A0A6I5ZPI5_9FIRM</name>
<dbReference type="Proteomes" id="UP000425916">
    <property type="component" value="Chromosome"/>
</dbReference>
<dbReference type="OrthoDB" id="9789927at2"/>
<dbReference type="InterPro" id="IPR043428">
    <property type="entry name" value="LivM-like"/>
</dbReference>
<sequence length="341" mass="37581">MKRRRFHILLLILLLLVAAVPLFTESRATINLLTHIFIIAIFAMSYDILLGYTGIISFGHALFFGSGAYTIGLLLKNLGRGLEIALLGLVMAMLLGLVVAFLIGTISLRVRDTYFAMMTLALGELFFIAAFKLRGLTGGEDGFSFRVPEMLQDRVVFYYLALLFLILVFYLLSLFISSPTGRVLQAIRENERRAQAIGYDVFRYKLFSTVVAGITASLAGALYGLQERFVSTSVLAVDKTLDALLMTIIGGSGTLYGAIVGSALVTIVHEWFSSLGSVHPIFERWLIIFGVVYIVVVLFFPGGLVRAFSSLGRRWRKDTRISTGVALSSEVVNVKEKESSC</sequence>
<comment type="subcellular location">
    <subcellularLocation>
        <location evidence="1">Cell membrane</location>
        <topology evidence="1">Multi-pass membrane protein</topology>
    </subcellularLocation>
</comment>
<keyword evidence="8" id="KW-1185">Reference proteome</keyword>
<evidence type="ECO:0000256" key="1">
    <source>
        <dbReference type="ARBA" id="ARBA00004651"/>
    </source>
</evidence>
<evidence type="ECO:0000313" key="7">
    <source>
        <dbReference type="EMBL" id="QGP91862.1"/>
    </source>
</evidence>
<dbReference type="RefSeq" id="WP_156272516.1">
    <property type="nucleotide sequence ID" value="NZ_CP046244.1"/>
</dbReference>
<evidence type="ECO:0000256" key="5">
    <source>
        <dbReference type="ARBA" id="ARBA00023136"/>
    </source>
</evidence>
<evidence type="ECO:0000256" key="4">
    <source>
        <dbReference type="ARBA" id="ARBA00022989"/>
    </source>
</evidence>
<proteinExistence type="predicted"/>
<feature type="transmembrane region" description="Helical" evidence="6">
    <location>
        <begin position="114"/>
        <end position="134"/>
    </location>
</feature>
<protein>
    <submittedName>
        <fullName evidence="7">Branched-chain amino acid transport system / permease component</fullName>
    </submittedName>
</protein>
<gene>
    <name evidence="7" type="ORF">MGLY_12050</name>
</gene>
<accession>A0A6I5ZPI5</accession>
<evidence type="ECO:0000256" key="3">
    <source>
        <dbReference type="ARBA" id="ARBA00022692"/>
    </source>
</evidence>
<organism evidence="7 8">
    <name type="scientific">Neomoorella glycerini</name>
    <dbReference type="NCBI Taxonomy" id="55779"/>
    <lineage>
        <taxon>Bacteria</taxon>
        <taxon>Bacillati</taxon>
        <taxon>Bacillota</taxon>
        <taxon>Clostridia</taxon>
        <taxon>Neomoorellales</taxon>
        <taxon>Neomoorellaceae</taxon>
        <taxon>Neomoorella</taxon>
    </lineage>
</organism>
<evidence type="ECO:0000256" key="6">
    <source>
        <dbReference type="SAM" id="Phobius"/>
    </source>
</evidence>
<keyword evidence="5 6" id="KW-0472">Membrane</keyword>
<dbReference type="PANTHER" id="PTHR30482:SF17">
    <property type="entry name" value="ABC TRANSPORTER ATP-BINDING PROTEIN"/>
    <property type="match status" value="1"/>
</dbReference>
<dbReference type="PANTHER" id="PTHR30482">
    <property type="entry name" value="HIGH-AFFINITY BRANCHED-CHAIN AMINO ACID TRANSPORT SYSTEM PERMEASE"/>
    <property type="match status" value="1"/>
</dbReference>
<feature type="transmembrane region" description="Helical" evidence="6">
    <location>
        <begin position="155"/>
        <end position="176"/>
    </location>
</feature>
<dbReference type="AlphaFoldDB" id="A0A6I5ZPI5"/>
<dbReference type="GO" id="GO:0005886">
    <property type="term" value="C:plasma membrane"/>
    <property type="evidence" value="ECO:0007669"/>
    <property type="project" value="UniProtKB-SubCell"/>
</dbReference>
<feature type="transmembrane region" description="Helical" evidence="6">
    <location>
        <begin position="36"/>
        <end position="63"/>
    </location>
</feature>
<feature type="transmembrane region" description="Helical" evidence="6">
    <location>
        <begin position="285"/>
        <end position="308"/>
    </location>
</feature>
<keyword evidence="2" id="KW-1003">Cell membrane</keyword>
<feature type="transmembrane region" description="Helical" evidence="6">
    <location>
        <begin position="84"/>
        <end position="108"/>
    </location>
</feature>
<evidence type="ECO:0000313" key="8">
    <source>
        <dbReference type="Proteomes" id="UP000425916"/>
    </source>
</evidence>
<feature type="transmembrane region" description="Helical" evidence="6">
    <location>
        <begin position="206"/>
        <end position="225"/>
    </location>
</feature>